<accession>A0A9N9WGS8</accession>
<gene>
    <name evidence="2" type="ORF">DIATSA_LOCUS7882</name>
</gene>
<proteinExistence type="predicted"/>
<dbReference type="EMBL" id="OU893352">
    <property type="protein sequence ID" value="CAG9790213.1"/>
    <property type="molecule type" value="Genomic_DNA"/>
</dbReference>
<dbReference type="OrthoDB" id="7477315at2759"/>
<feature type="coiled-coil region" evidence="1">
    <location>
        <begin position="110"/>
        <end position="137"/>
    </location>
</feature>
<dbReference type="AlphaFoldDB" id="A0A9N9WGS8"/>
<name>A0A9N9WGS8_9NEOP</name>
<evidence type="ECO:0000313" key="3">
    <source>
        <dbReference type="Proteomes" id="UP001153714"/>
    </source>
</evidence>
<evidence type="ECO:0000313" key="2">
    <source>
        <dbReference type="EMBL" id="CAG9790213.1"/>
    </source>
</evidence>
<evidence type="ECO:0000256" key="1">
    <source>
        <dbReference type="SAM" id="Coils"/>
    </source>
</evidence>
<dbReference type="Proteomes" id="UP001153714">
    <property type="component" value="Chromosome 21"/>
</dbReference>
<reference evidence="2" key="2">
    <citation type="submission" date="2022-10" db="EMBL/GenBank/DDBJ databases">
        <authorList>
            <consortium name="ENA_rothamsted_submissions"/>
            <consortium name="culmorum"/>
            <person name="King R."/>
        </authorList>
    </citation>
    <scope>NUCLEOTIDE SEQUENCE</scope>
</reference>
<keyword evidence="1" id="KW-0175">Coiled coil</keyword>
<keyword evidence="3" id="KW-1185">Reference proteome</keyword>
<protein>
    <submittedName>
        <fullName evidence="2">Uncharacterized protein</fullName>
    </submittedName>
</protein>
<reference evidence="2" key="1">
    <citation type="submission" date="2021-12" db="EMBL/GenBank/DDBJ databases">
        <authorList>
            <person name="King R."/>
        </authorList>
    </citation>
    <scope>NUCLEOTIDE SEQUENCE</scope>
</reference>
<sequence>MSVLCSPNRSDIAIHSNSYPNLNKMENVSHATFRGKRKQLDDDAFIITEIGEIRKQMSEMMTLLATLTKNQSESADKICSDIASLKDQVNNINTSMEHITLEQVKIKADIAEVMNTANNTEKKLLNLEADVSTLKTITGKYLPGKCRPIKVCFASQEEALSILRNKNNLKLDSIKIVADQTPKQQSYLKTTGDVPRLGNAHLKNLFGHRPMRRRSSRVPPVETILRRGALAA</sequence>
<organism evidence="2 3">
    <name type="scientific">Diatraea saccharalis</name>
    <name type="common">sugarcane borer</name>
    <dbReference type="NCBI Taxonomy" id="40085"/>
    <lineage>
        <taxon>Eukaryota</taxon>
        <taxon>Metazoa</taxon>
        <taxon>Ecdysozoa</taxon>
        <taxon>Arthropoda</taxon>
        <taxon>Hexapoda</taxon>
        <taxon>Insecta</taxon>
        <taxon>Pterygota</taxon>
        <taxon>Neoptera</taxon>
        <taxon>Endopterygota</taxon>
        <taxon>Lepidoptera</taxon>
        <taxon>Glossata</taxon>
        <taxon>Ditrysia</taxon>
        <taxon>Pyraloidea</taxon>
        <taxon>Crambidae</taxon>
        <taxon>Crambinae</taxon>
        <taxon>Diatraea</taxon>
    </lineage>
</organism>